<proteinExistence type="predicted"/>
<reference evidence="2" key="1">
    <citation type="submission" date="2018-05" db="EMBL/GenBank/DDBJ databases">
        <title>Draft genome of Mucuna pruriens seed.</title>
        <authorList>
            <person name="Nnadi N.E."/>
            <person name="Vos R."/>
            <person name="Hasami M.H."/>
            <person name="Devisetty U.K."/>
            <person name="Aguiy J.C."/>
        </authorList>
    </citation>
    <scope>NUCLEOTIDE SEQUENCE [LARGE SCALE GENOMIC DNA]</scope>
    <source>
        <strain evidence="2">JCA_2017</strain>
    </source>
</reference>
<dbReference type="EMBL" id="QJKJ01001520">
    <property type="protein sequence ID" value="RDY07221.1"/>
    <property type="molecule type" value="Genomic_DNA"/>
</dbReference>
<feature type="compositionally biased region" description="Polar residues" evidence="1">
    <location>
        <begin position="14"/>
        <end position="24"/>
    </location>
</feature>
<name>A0A371HWP2_MUCPR</name>
<protein>
    <submittedName>
        <fullName evidence="2">Uncharacterized protein</fullName>
    </submittedName>
</protein>
<evidence type="ECO:0000313" key="2">
    <source>
        <dbReference type="EMBL" id="RDY07221.1"/>
    </source>
</evidence>
<keyword evidence="3" id="KW-1185">Reference proteome</keyword>
<sequence>MKKKKPKPFGLPNRPTTFGCTSKRNSFVRHSKKRCQNMDMKLLSLHHYDRRPFLVDFGQIMGPGNTQQFGIRGSIASRIVNKD</sequence>
<feature type="region of interest" description="Disordered" evidence="1">
    <location>
        <begin position="1"/>
        <end position="24"/>
    </location>
</feature>
<accession>A0A371HWP2</accession>
<dbReference type="Proteomes" id="UP000257109">
    <property type="component" value="Unassembled WGS sequence"/>
</dbReference>
<comment type="caution">
    <text evidence="2">The sequence shown here is derived from an EMBL/GenBank/DDBJ whole genome shotgun (WGS) entry which is preliminary data.</text>
</comment>
<gene>
    <name evidence="2" type="ORF">CR513_08693</name>
</gene>
<feature type="non-terminal residue" evidence="2">
    <location>
        <position position="1"/>
    </location>
</feature>
<evidence type="ECO:0000256" key="1">
    <source>
        <dbReference type="SAM" id="MobiDB-lite"/>
    </source>
</evidence>
<dbReference type="AlphaFoldDB" id="A0A371HWP2"/>
<organism evidence="2 3">
    <name type="scientific">Mucuna pruriens</name>
    <name type="common">Velvet bean</name>
    <name type="synonym">Dolichos pruriens</name>
    <dbReference type="NCBI Taxonomy" id="157652"/>
    <lineage>
        <taxon>Eukaryota</taxon>
        <taxon>Viridiplantae</taxon>
        <taxon>Streptophyta</taxon>
        <taxon>Embryophyta</taxon>
        <taxon>Tracheophyta</taxon>
        <taxon>Spermatophyta</taxon>
        <taxon>Magnoliopsida</taxon>
        <taxon>eudicotyledons</taxon>
        <taxon>Gunneridae</taxon>
        <taxon>Pentapetalae</taxon>
        <taxon>rosids</taxon>
        <taxon>fabids</taxon>
        <taxon>Fabales</taxon>
        <taxon>Fabaceae</taxon>
        <taxon>Papilionoideae</taxon>
        <taxon>50 kb inversion clade</taxon>
        <taxon>NPAAA clade</taxon>
        <taxon>indigoferoid/millettioid clade</taxon>
        <taxon>Phaseoleae</taxon>
        <taxon>Mucuna</taxon>
    </lineage>
</organism>
<evidence type="ECO:0000313" key="3">
    <source>
        <dbReference type="Proteomes" id="UP000257109"/>
    </source>
</evidence>